<dbReference type="AlphaFoldDB" id="A0A233RH03"/>
<dbReference type="Proteomes" id="UP000242757">
    <property type="component" value="Unassembled WGS sequence"/>
</dbReference>
<evidence type="ECO:0000313" key="2">
    <source>
        <dbReference type="EMBL" id="OXY82670.1"/>
    </source>
</evidence>
<accession>A0A233RH03</accession>
<dbReference type="RefSeq" id="WP_094199449.1">
    <property type="nucleotide sequence ID" value="NZ_NBIM01000001.1"/>
</dbReference>
<dbReference type="EMBL" id="NBIM01000001">
    <property type="protein sequence ID" value="OXY82670.1"/>
    <property type="molecule type" value="Genomic_DNA"/>
</dbReference>
<proteinExistence type="predicted"/>
<name>A0A233RH03_9GAMM</name>
<comment type="caution">
    <text evidence="2">The sequence shown here is derived from an EMBL/GenBank/DDBJ whole genome shotgun (WGS) entry which is preliminary data.</text>
</comment>
<organism evidence="2 3">
    <name type="scientific">Oceanimonas doudoroffii</name>
    <dbReference type="NCBI Taxonomy" id="84158"/>
    <lineage>
        <taxon>Bacteria</taxon>
        <taxon>Pseudomonadati</taxon>
        <taxon>Pseudomonadota</taxon>
        <taxon>Gammaproteobacteria</taxon>
        <taxon>Aeromonadales</taxon>
        <taxon>Aeromonadaceae</taxon>
        <taxon>Oceanimonas</taxon>
    </lineage>
</organism>
<evidence type="ECO:0000256" key="1">
    <source>
        <dbReference type="SAM" id="MobiDB-lite"/>
    </source>
</evidence>
<sequence length="107" mass="11122">MVNASALVLALLSASAGVQDPTRPLSGPAMAVVQDESQPATPRPSLQAIFTGGGVASAILDGRRYVQGDTVGGYRLVRIAGERVILEGQGERLILSLFPSFDNTDTP</sequence>
<gene>
    <name evidence="2" type="ORF">B6S08_03905</name>
</gene>
<feature type="region of interest" description="Disordered" evidence="1">
    <location>
        <begin position="19"/>
        <end position="43"/>
    </location>
</feature>
<evidence type="ECO:0008006" key="4">
    <source>
        <dbReference type="Google" id="ProtNLM"/>
    </source>
</evidence>
<keyword evidence="3" id="KW-1185">Reference proteome</keyword>
<dbReference type="OrthoDB" id="5600737at2"/>
<evidence type="ECO:0000313" key="3">
    <source>
        <dbReference type="Proteomes" id="UP000242757"/>
    </source>
</evidence>
<reference evidence="2 3" key="1">
    <citation type="submission" date="2017-08" db="EMBL/GenBank/DDBJ databases">
        <title>A Genome Sequence of Oceanimonas doudoroffii ATCC 27123T.</title>
        <authorList>
            <person name="Brennan M.A."/>
            <person name="Maclea K.S."/>
            <person name="Mcclelland W.D."/>
            <person name="Trachtenberg A.M."/>
        </authorList>
    </citation>
    <scope>NUCLEOTIDE SEQUENCE [LARGE SCALE GENOMIC DNA]</scope>
    <source>
        <strain evidence="2 3">ATCC 27123</strain>
    </source>
</reference>
<protein>
    <recommendedName>
        <fullName evidence="4">MSHA biogenesis protein MshK</fullName>
    </recommendedName>
</protein>